<accession>A0A9P8RSQ5</accession>
<feature type="compositionally biased region" description="Polar residues" evidence="1">
    <location>
        <begin position="1"/>
        <end position="12"/>
    </location>
</feature>
<evidence type="ECO:0000313" key="3">
    <source>
        <dbReference type="Proteomes" id="UP000750711"/>
    </source>
</evidence>
<sequence>MGLPRTTVQSVLRSRVEAPKKQTGRKPVITRRIRERLIARATLDADHRRMIYKEIAQLEGVEAGRKALVAAFKMEFYGRRVATLKPLLTEVQKQ</sequence>
<name>A0A9P8RSQ5_9PEZI</name>
<gene>
    <name evidence="2" type="ORF">GP486_001341</name>
</gene>
<dbReference type="AlphaFoldDB" id="A0A9P8RSQ5"/>
<dbReference type="Proteomes" id="UP000750711">
    <property type="component" value="Unassembled WGS sequence"/>
</dbReference>
<comment type="caution">
    <text evidence="2">The sequence shown here is derived from an EMBL/GenBank/DDBJ whole genome shotgun (WGS) entry which is preliminary data.</text>
</comment>
<evidence type="ECO:0000313" key="2">
    <source>
        <dbReference type="EMBL" id="KAH0565260.1"/>
    </source>
</evidence>
<reference evidence="2" key="1">
    <citation type="submission" date="2021-03" db="EMBL/GenBank/DDBJ databases">
        <title>Comparative genomics and phylogenomic investigation of the class Geoglossomycetes provide insights into ecological specialization and systematics.</title>
        <authorList>
            <person name="Melie T."/>
            <person name="Pirro S."/>
            <person name="Miller A.N."/>
            <person name="Quandt A."/>
        </authorList>
    </citation>
    <scope>NUCLEOTIDE SEQUENCE</scope>
    <source>
        <strain evidence="2">CAQ_001_2017</strain>
    </source>
</reference>
<protein>
    <submittedName>
        <fullName evidence="2">Uncharacterized protein</fullName>
    </submittedName>
</protein>
<dbReference type="EMBL" id="JAGHQM010000116">
    <property type="protein sequence ID" value="KAH0565260.1"/>
    <property type="molecule type" value="Genomic_DNA"/>
</dbReference>
<proteinExistence type="predicted"/>
<feature type="non-terminal residue" evidence="2">
    <location>
        <position position="94"/>
    </location>
</feature>
<keyword evidence="3" id="KW-1185">Reference proteome</keyword>
<organism evidence="2 3">
    <name type="scientific">Trichoglossum hirsutum</name>
    <dbReference type="NCBI Taxonomy" id="265104"/>
    <lineage>
        <taxon>Eukaryota</taxon>
        <taxon>Fungi</taxon>
        <taxon>Dikarya</taxon>
        <taxon>Ascomycota</taxon>
        <taxon>Pezizomycotina</taxon>
        <taxon>Geoglossomycetes</taxon>
        <taxon>Geoglossales</taxon>
        <taxon>Geoglossaceae</taxon>
        <taxon>Trichoglossum</taxon>
    </lineage>
</organism>
<feature type="region of interest" description="Disordered" evidence="1">
    <location>
        <begin position="1"/>
        <end position="26"/>
    </location>
</feature>
<evidence type="ECO:0000256" key="1">
    <source>
        <dbReference type="SAM" id="MobiDB-lite"/>
    </source>
</evidence>